<gene>
    <name evidence="11" type="primary">serB</name>
    <name evidence="11" type="ORF">NVIE_008210</name>
</gene>
<dbReference type="EMBL" id="CP007536">
    <property type="protein sequence ID" value="AIC15038.1"/>
    <property type="molecule type" value="Genomic_DNA"/>
</dbReference>
<evidence type="ECO:0000256" key="4">
    <source>
        <dbReference type="ARBA" id="ARBA00012640"/>
    </source>
</evidence>
<dbReference type="UniPathway" id="UPA00135">
    <property type="reaction ID" value="UER00198"/>
</dbReference>
<evidence type="ECO:0000256" key="8">
    <source>
        <dbReference type="ARBA" id="ARBA00022842"/>
    </source>
</evidence>
<evidence type="ECO:0000256" key="2">
    <source>
        <dbReference type="ARBA" id="ARBA00005135"/>
    </source>
</evidence>
<dbReference type="GO" id="GO:0005737">
    <property type="term" value="C:cytoplasm"/>
    <property type="evidence" value="ECO:0007669"/>
    <property type="project" value="TreeGrafter"/>
</dbReference>
<keyword evidence="5" id="KW-0028">Amino-acid biosynthesis</keyword>
<comment type="similarity">
    <text evidence="3">Belongs to the HAD-like hydrolase superfamily. SerB family.</text>
</comment>
<evidence type="ECO:0000256" key="3">
    <source>
        <dbReference type="ARBA" id="ARBA00009184"/>
    </source>
</evidence>
<dbReference type="InterPro" id="IPR004469">
    <property type="entry name" value="PSP"/>
</dbReference>
<dbReference type="Gene3D" id="3.40.50.1000">
    <property type="entry name" value="HAD superfamily/HAD-like"/>
    <property type="match status" value="1"/>
</dbReference>
<dbReference type="Proteomes" id="UP000027093">
    <property type="component" value="Chromosome"/>
</dbReference>
<organism evidence="11 12">
    <name type="scientific">Nitrososphaera viennensis EN76</name>
    <dbReference type="NCBI Taxonomy" id="926571"/>
    <lineage>
        <taxon>Archaea</taxon>
        <taxon>Nitrososphaerota</taxon>
        <taxon>Nitrososphaeria</taxon>
        <taxon>Nitrososphaerales</taxon>
        <taxon>Nitrososphaeraceae</taxon>
        <taxon>Nitrososphaera</taxon>
    </lineage>
</organism>
<dbReference type="GO" id="GO:0000287">
    <property type="term" value="F:magnesium ion binding"/>
    <property type="evidence" value="ECO:0007669"/>
    <property type="project" value="TreeGrafter"/>
</dbReference>
<keyword evidence="6" id="KW-0479">Metal-binding</keyword>
<evidence type="ECO:0000313" key="12">
    <source>
        <dbReference type="Proteomes" id="UP000027093"/>
    </source>
</evidence>
<dbReference type="NCBIfam" id="TIGR00338">
    <property type="entry name" value="serB"/>
    <property type="match status" value="1"/>
</dbReference>
<dbReference type="STRING" id="926571.NVIE_008210"/>
<dbReference type="SUPFAM" id="SSF56784">
    <property type="entry name" value="HAD-like"/>
    <property type="match status" value="1"/>
</dbReference>
<name>A0A060HHJ7_9ARCH</name>
<dbReference type="InterPro" id="IPR023214">
    <property type="entry name" value="HAD_sf"/>
</dbReference>
<keyword evidence="9" id="KW-0718">Serine biosynthesis</keyword>
<dbReference type="NCBIfam" id="TIGR01488">
    <property type="entry name" value="HAD-SF-IB"/>
    <property type="match status" value="1"/>
</dbReference>
<evidence type="ECO:0000256" key="9">
    <source>
        <dbReference type="ARBA" id="ARBA00023299"/>
    </source>
</evidence>
<reference evidence="11 12" key="1">
    <citation type="journal article" date="2014" name="Int. J. Syst. Evol. Microbiol.">
        <title>Nitrososphaera viennensis gen. nov., sp. nov., an aerobic and mesophilic, ammonia-oxidizing archaeon from soil and a member of the archaeal phylum Thaumarchaeota.</title>
        <authorList>
            <person name="Stieglmeier M."/>
            <person name="Klingl A."/>
            <person name="Alves R.J."/>
            <person name="Rittmann S.K."/>
            <person name="Melcher M."/>
            <person name="Leisch N."/>
            <person name="Schleper C."/>
        </authorList>
    </citation>
    <scope>NUCLEOTIDE SEQUENCE [LARGE SCALE GENOMIC DNA]</scope>
    <source>
        <strain evidence="11">EN76</strain>
    </source>
</reference>
<keyword evidence="12" id="KW-1185">Reference proteome</keyword>
<comment type="cofactor">
    <cofactor evidence="1">
        <name>Mg(2+)</name>
        <dbReference type="ChEBI" id="CHEBI:18420"/>
    </cofactor>
</comment>
<sequence length="224" mass="24839">MSTQRNMLAVFDVEGVLLDAEYLPVLASLMGPEKEKEIWDITKAGIRGEINWEEGLVRRVHALRGIDHGKAKEIAENLPIMHGAKELCSALKNAGWKMIAVSGGFTIITDRLKHDLGIDKIFSNELIFNNDKLEDVKLNVTSDKAAAIKSTIQEWGVRKDDIVVVVDGANDLKLFALAGYTVGFCPVEIVKERADDTIERRDLSLLLHLLEKKYGKAVLATTSK</sequence>
<evidence type="ECO:0000256" key="1">
    <source>
        <dbReference type="ARBA" id="ARBA00001946"/>
    </source>
</evidence>
<dbReference type="GO" id="GO:0006564">
    <property type="term" value="P:L-serine biosynthetic process"/>
    <property type="evidence" value="ECO:0007669"/>
    <property type="project" value="UniProtKB-KW"/>
</dbReference>
<dbReference type="PANTHER" id="PTHR43344">
    <property type="entry name" value="PHOSPHOSERINE PHOSPHATASE"/>
    <property type="match status" value="1"/>
</dbReference>
<keyword evidence="7 11" id="KW-0378">Hydrolase</keyword>
<dbReference type="GO" id="GO:0036424">
    <property type="term" value="F:L-phosphoserine phosphatase activity"/>
    <property type="evidence" value="ECO:0007669"/>
    <property type="project" value="InterPro"/>
</dbReference>
<proteinExistence type="inferred from homology"/>
<dbReference type="Pfam" id="PF00702">
    <property type="entry name" value="Hydrolase"/>
    <property type="match status" value="1"/>
</dbReference>
<dbReference type="AlphaFoldDB" id="A0A060HHJ7"/>
<protein>
    <recommendedName>
        <fullName evidence="4">phosphoserine phosphatase</fullName>
        <ecNumber evidence="4">3.1.3.3</ecNumber>
    </recommendedName>
    <alternativeName>
        <fullName evidence="10">O-phosphoserine phosphohydrolase</fullName>
    </alternativeName>
</protein>
<dbReference type="PANTHER" id="PTHR43344:SF2">
    <property type="entry name" value="PHOSPHOSERINE PHOSPHATASE"/>
    <property type="match status" value="1"/>
</dbReference>
<keyword evidence="8" id="KW-0460">Magnesium</keyword>
<evidence type="ECO:0000313" key="11">
    <source>
        <dbReference type="EMBL" id="AIC15038.1"/>
    </source>
</evidence>
<comment type="pathway">
    <text evidence="2">Amino-acid biosynthesis; L-serine biosynthesis; L-serine from 3-phospho-D-glycerate: step 3/3.</text>
</comment>
<dbReference type="InterPro" id="IPR050582">
    <property type="entry name" value="HAD-like_SerB"/>
</dbReference>
<evidence type="ECO:0000256" key="10">
    <source>
        <dbReference type="ARBA" id="ARBA00031693"/>
    </source>
</evidence>
<dbReference type="InterPro" id="IPR036412">
    <property type="entry name" value="HAD-like_sf"/>
</dbReference>
<evidence type="ECO:0000256" key="5">
    <source>
        <dbReference type="ARBA" id="ARBA00022605"/>
    </source>
</evidence>
<evidence type="ECO:0000256" key="6">
    <source>
        <dbReference type="ARBA" id="ARBA00022723"/>
    </source>
</evidence>
<dbReference type="HOGENOM" id="CLU_036368_4_3_2"/>
<dbReference type="KEGG" id="nvn:NVIE_008210"/>
<evidence type="ECO:0000256" key="7">
    <source>
        <dbReference type="ARBA" id="ARBA00022801"/>
    </source>
</evidence>
<dbReference type="EC" id="3.1.3.3" evidence="4"/>
<accession>A0A060HHJ7</accession>